<dbReference type="InterPro" id="IPR016040">
    <property type="entry name" value="NAD(P)-bd_dom"/>
</dbReference>
<evidence type="ECO:0000313" key="2">
    <source>
        <dbReference type="EMBL" id="MFF5297715.1"/>
    </source>
</evidence>
<dbReference type="SUPFAM" id="SSF51735">
    <property type="entry name" value="NAD(P)-binding Rossmann-fold domains"/>
    <property type="match status" value="1"/>
</dbReference>
<dbReference type="Pfam" id="PF13460">
    <property type="entry name" value="NAD_binding_10"/>
    <property type="match status" value="1"/>
</dbReference>
<reference evidence="2 3" key="1">
    <citation type="submission" date="2024-10" db="EMBL/GenBank/DDBJ databases">
        <title>The Natural Products Discovery Center: Release of the First 8490 Sequenced Strains for Exploring Actinobacteria Biosynthetic Diversity.</title>
        <authorList>
            <person name="Kalkreuter E."/>
            <person name="Kautsar S.A."/>
            <person name="Yang D."/>
            <person name="Bader C.D."/>
            <person name="Teijaro C.N."/>
            <person name="Fluegel L."/>
            <person name="Davis C.M."/>
            <person name="Simpson J.R."/>
            <person name="Lauterbach L."/>
            <person name="Steele A.D."/>
            <person name="Gui C."/>
            <person name="Meng S."/>
            <person name="Li G."/>
            <person name="Viehrig K."/>
            <person name="Ye F."/>
            <person name="Su P."/>
            <person name="Kiefer A.F."/>
            <person name="Nichols A."/>
            <person name="Cepeda A.J."/>
            <person name="Yan W."/>
            <person name="Fan B."/>
            <person name="Jiang Y."/>
            <person name="Adhikari A."/>
            <person name="Zheng C.-J."/>
            <person name="Schuster L."/>
            <person name="Cowan T.M."/>
            <person name="Smanski M.J."/>
            <person name="Chevrette M.G."/>
            <person name="De Carvalho L.P.S."/>
            <person name="Shen B."/>
        </authorList>
    </citation>
    <scope>NUCLEOTIDE SEQUENCE [LARGE SCALE GENOMIC DNA]</scope>
    <source>
        <strain evidence="2 3">NPDC000087</strain>
    </source>
</reference>
<feature type="domain" description="NAD(P)-binding" evidence="1">
    <location>
        <begin position="7"/>
        <end position="171"/>
    </location>
</feature>
<sequence length="277" mass="29120">MTTVVFGARGNVGSQVVSQLRAAGEDARPTSRNPESAAVAADLTDPATLPAALAGAERAFLYAHPEGIDGFVRAARAAGLRRVVLLSTAALSRPGNEDSPIARRHRAVEEAIEASGLEWTFVRAGMFATNTRAWARTIIEEGRVPLPYPEAQTAPLHEADIAAVAVAALTSDGHGGRAYTLWGPESLTLREQVAAIGAALGRPIGVETVSPDEARAEMTRTMPGFAADAILRVWAAGQGQPSAVSTLVPEVTGHPARTYADWARDHVADFRVPKPVP</sequence>
<evidence type="ECO:0000259" key="1">
    <source>
        <dbReference type="Pfam" id="PF13460"/>
    </source>
</evidence>
<dbReference type="Proteomes" id="UP001602245">
    <property type="component" value="Unassembled WGS sequence"/>
</dbReference>
<keyword evidence="3" id="KW-1185">Reference proteome</keyword>
<dbReference type="InterPro" id="IPR036291">
    <property type="entry name" value="NAD(P)-bd_dom_sf"/>
</dbReference>
<comment type="caution">
    <text evidence="2">The sequence shown here is derived from an EMBL/GenBank/DDBJ whole genome shotgun (WGS) entry which is preliminary data.</text>
</comment>
<organism evidence="2 3">
    <name type="scientific">Paractinoplanes globisporus</name>
    <dbReference type="NCBI Taxonomy" id="113565"/>
    <lineage>
        <taxon>Bacteria</taxon>
        <taxon>Bacillati</taxon>
        <taxon>Actinomycetota</taxon>
        <taxon>Actinomycetes</taxon>
        <taxon>Micromonosporales</taxon>
        <taxon>Micromonosporaceae</taxon>
        <taxon>Paractinoplanes</taxon>
    </lineage>
</organism>
<dbReference type="Gene3D" id="3.40.50.720">
    <property type="entry name" value="NAD(P)-binding Rossmann-like Domain"/>
    <property type="match status" value="1"/>
</dbReference>
<evidence type="ECO:0000313" key="3">
    <source>
        <dbReference type="Proteomes" id="UP001602245"/>
    </source>
</evidence>
<dbReference type="PANTHER" id="PTHR43162">
    <property type="match status" value="1"/>
</dbReference>
<dbReference type="RefSeq" id="WP_020516751.1">
    <property type="nucleotide sequence ID" value="NZ_JBIAZU010000013.1"/>
</dbReference>
<protein>
    <submittedName>
        <fullName evidence="2">NAD(P)H-binding protein</fullName>
    </submittedName>
</protein>
<dbReference type="InterPro" id="IPR051604">
    <property type="entry name" value="Ergot_Alk_Oxidoreductase"/>
</dbReference>
<proteinExistence type="predicted"/>
<dbReference type="EMBL" id="JBIAZU010000013">
    <property type="protein sequence ID" value="MFF5297715.1"/>
    <property type="molecule type" value="Genomic_DNA"/>
</dbReference>
<name>A0ABW6WYS0_9ACTN</name>
<accession>A0ABW6WYS0</accession>
<gene>
    <name evidence="2" type="ORF">ACFY35_50495</name>
</gene>
<dbReference type="PANTHER" id="PTHR43162:SF1">
    <property type="entry name" value="PRESTALK A DIFFERENTIATION PROTEIN A"/>
    <property type="match status" value="1"/>
</dbReference>